<dbReference type="AlphaFoldDB" id="A0AAQ3NQI2"/>
<dbReference type="PANTHER" id="PTHR37241">
    <property type="entry name" value="NEUROFILAMENT HEAVY PROTEIN"/>
    <property type="match status" value="1"/>
</dbReference>
<evidence type="ECO:0000313" key="3">
    <source>
        <dbReference type="Proteomes" id="UP001374535"/>
    </source>
</evidence>
<sequence length="542" mass="58535">MTDKNVQVKPSKVAATPNAKVRPSAPVAKALTTPRNNQKKVSNVEPFRSVQSGKKVLTVGVPKSRVVSSKALVFPSPKKVIKIKNSMELKTPMRALCSLPVKKNEEGGSKSSSLKMTDKNVQVKPLSKVAATPNAKVRPSAPVAKALTTPRNNQKKVSNVEPFRSVQSGKKVLTVGVPKSRVMSSKALVFPSPKKVIKIKSSMELKTPMRALCSLPVKKNEEGGSKSSSLKMTDKNVQVKPLSKVAATPNGKVRPSAPVAKALTTPRNNQKKVSNVEPFRSVQSGKKVLTVGVPKSRVVSSKALVFPSPKKVIKIKSSMELKTPMRALCSLPVKKNEEGGSKSSSLKMTDKNVQVKPLSKVAATPNGKVRPSAPVAKALTTPRNNQKKVSNVEPFRSVQSGKKVLTVGVPKSRVVSSKALVFPSPKKVIKIKSSMELKTPMRALCSLPVKKNEEGGSKSLPVTASKKQLRGREVKSRVFDFLSSNNRKEPETKSMSSLVKGGGTATRKHQNTDYYSSCDEKSRPKTQKNQSVSSCTEEHVHL</sequence>
<proteinExistence type="predicted"/>
<name>A0AAQ3NQI2_VIGMU</name>
<dbReference type="PANTHER" id="PTHR37241:SF1">
    <property type="entry name" value="NEUROFILAMENT HEAVY PROTEIN"/>
    <property type="match status" value="1"/>
</dbReference>
<evidence type="ECO:0000256" key="1">
    <source>
        <dbReference type="SAM" id="MobiDB-lite"/>
    </source>
</evidence>
<dbReference type="Proteomes" id="UP001374535">
    <property type="component" value="Chromosome 4"/>
</dbReference>
<protein>
    <submittedName>
        <fullName evidence="2">Uncharacterized protein</fullName>
    </submittedName>
</protein>
<reference evidence="2 3" key="1">
    <citation type="journal article" date="2023" name="Life. Sci Alliance">
        <title>Evolutionary insights into 3D genome organization and epigenetic landscape of Vigna mungo.</title>
        <authorList>
            <person name="Junaid A."/>
            <person name="Singh B."/>
            <person name="Bhatia S."/>
        </authorList>
    </citation>
    <scope>NUCLEOTIDE SEQUENCE [LARGE SCALE GENOMIC DNA]</scope>
    <source>
        <strain evidence="2">Urdbean</strain>
    </source>
</reference>
<feature type="region of interest" description="Disordered" evidence="1">
    <location>
        <begin position="1"/>
        <end position="42"/>
    </location>
</feature>
<accession>A0AAQ3NQI2</accession>
<gene>
    <name evidence="2" type="ORF">V8G54_011947</name>
</gene>
<feature type="region of interest" description="Disordered" evidence="1">
    <location>
        <begin position="449"/>
        <end position="542"/>
    </location>
</feature>
<organism evidence="2 3">
    <name type="scientific">Vigna mungo</name>
    <name type="common">Black gram</name>
    <name type="synonym">Phaseolus mungo</name>
    <dbReference type="NCBI Taxonomy" id="3915"/>
    <lineage>
        <taxon>Eukaryota</taxon>
        <taxon>Viridiplantae</taxon>
        <taxon>Streptophyta</taxon>
        <taxon>Embryophyta</taxon>
        <taxon>Tracheophyta</taxon>
        <taxon>Spermatophyta</taxon>
        <taxon>Magnoliopsida</taxon>
        <taxon>eudicotyledons</taxon>
        <taxon>Gunneridae</taxon>
        <taxon>Pentapetalae</taxon>
        <taxon>rosids</taxon>
        <taxon>fabids</taxon>
        <taxon>Fabales</taxon>
        <taxon>Fabaceae</taxon>
        <taxon>Papilionoideae</taxon>
        <taxon>50 kb inversion clade</taxon>
        <taxon>NPAAA clade</taxon>
        <taxon>indigoferoid/millettioid clade</taxon>
        <taxon>Phaseoleae</taxon>
        <taxon>Vigna</taxon>
    </lineage>
</organism>
<evidence type="ECO:0000313" key="2">
    <source>
        <dbReference type="EMBL" id="WVZ14381.1"/>
    </source>
</evidence>
<dbReference type="EMBL" id="CP144697">
    <property type="protein sequence ID" value="WVZ14381.1"/>
    <property type="molecule type" value="Genomic_DNA"/>
</dbReference>
<keyword evidence="3" id="KW-1185">Reference proteome</keyword>